<gene>
    <name evidence="1" type="ORF">QCA50_017250</name>
</gene>
<sequence length="136" mass="15233">MLDNTVAGGLGYPHGLWETVVKECYEEGGLPPAFVEPRAKPTGVLLYIYQQQGEGSIAQPEVEYIYDLPFDDETSVVPKPVDGEAESFVLMDVQEILLKIMQDMDILPQSLNQTTQKSLAEPIEECRFLQDDLLLE</sequence>
<protein>
    <recommendedName>
        <fullName evidence="3">Nudix hydrolase domain-containing protein</fullName>
    </recommendedName>
</protein>
<proteinExistence type="predicted"/>
<organism evidence="1 2">
    <name type="scientific">Cerrena zonata</name>
    <dbReference type="NCBI Taxonomy" id="2478898"/>
    <lineage>
        <taxon>Eukaryota</taxon>
        <taxon>Fungi</taxon>
        <taxon>Dikarya</taxon>
        <taxon>Basidiomycota</taxon>
        <taxon>Agaricomycotina</taxon>
        <taxon>Agaricomycetes</taxon>
        <taxon>Polyporales</taxon>
        <taxon>Cerrenaceae</taxon>
        <taxon>Cerrena</taxon>
    </lineage>
</organism>
<dbReference type="EMBL" id="JASBNA010000056">
    <property type="protein sequence ID" value="KAK7679748.1"/>
    <property type="molecule type" value="Genomic_DNA"/>
</dbReference>
<dbReference type="SUPFAM" id="SSF55811">
    <property type="entry name" value="Nudix"/>
    <property type="match status" value="1"/>
</dbReference>
<keyword evidence="2" id="KW-1185">Reference proteome</keyword>
<reference evidence="1 2" key="1">
    <citation type="submission" date="2022-09" db="EMBL/GenBank/DDBJ databases">
        <authorList>
            <person name="Palmer J.M."/>
        </authorList>
    </citation>
    <scope>NUCLEOTIDE SEQUENCE [LARGE SCALE GENOMIC DNA]</scope>
    <source>
        <strain evidence="1 2">DSM 7382</strain>
    </source>
</reference>
<evidence type="ECO:0008006" key="3">
    <source>
        <dbReference type="Google" id="ProtNLM"/>
    </source>
</evidence>
<dbReference type="AlphaFoldDB" id="A0AAW0FDQ5"/>
<evidence type="ECO:0000313" key="2">
    <source>
        <dbReference type="Proteomes" id="UP001385951"/>
    </source>
</evidence>
<dbReference type="InterPro" id="IPR015797">
    <property type="entry name" value="NUDIX_hydrolase-like_dom_sf"/>
</dbReference>
<name>A0AAW0FDQ5_9APHY</name>
<dbReference type="Proteomes" id="UP001385951">
    <property type="component" value="Unassembled WGS sequence"/>
</dbReference>
<comment type="caution">
    <text evidence="1">The sequence shown here is derived from an EMBL/GenBank/DDBJ whole genome shotgun (WGS) entry which is preliminary data.</text>
</comment>
<evidence type="ECO:0000313" key="1">
    <source>
        <dbReference type="EMBL" id="KAK7679748.1"/>
    </source>
</evidence>
<accession>A0AAW0FDQ5</accession>
<dbReference type="Gene3D" id="3.90.79.10">
    <property type="entry name" value="Nucleoside Triphosphate Pyrophosphohydrolase"/>
    <property type="match status" value="1"/>
</dbReference>